<accession>A0A2P1P876</accession>
<evidence type="ECO:0000313" key="2">
    <source>
        <dbReference type="EMBL" id="AVP87457.1"/>
    </source>
</evidence>
<gene>
    <name evidence="2" type="ORF">phytr_5100</name>
</gene>
<evidence type="ECO:0000256" key="1">
    <source>
        <dbReference type="SAM" id="Phobius"/>
    </source>
</evidence>
<sequence length="96" mass="11133">MKLIVLNILIFCASIYFGAHLLYGPKNYFQFVEFSKAFKEKYRNYSNLNANRVVLESKASLLNRSVLDLDTLDEYARKVLGLAKPNELIIPVKNRF</sequence>
<name>A0A2P1P876_9RICK</name>
<organism evidence="2 3">
    <name type="scientific">Candidatus Phycorickettsia trachydisci</name>
    <dbReference type="NCBI Taxonomy" id="2115978"/>
    <lineage>
        <taxon>Bacteria</taxon>
        <taxon>Pseudomonadati</taxon>
        <taxon>Pseudomonadota</taxon>
        <taxon>Alphaproteobacteria</taxon>
        <taxon>Rickettsiales</taxon>
        <taxon>Rickettsiaceae</taxon>
        <taxon>Candidatus Phycorickettsia</taxon>
    </lineage>
</organism>
<dbReference type="Proteomes" id="UP000241762">
    <property type="component" value="Chromosome"/>
</dbReference>
<feature type="transmembrane region" description="Helical" evidence="1">
    <location>
        <begin position="6"/>
        <end position="23"/>
    </location>
</feature>
<evidence type="ECO:0008006" key="4">
    <source>
        <dbReference type="Google" id="ProtNLM"/>
    </source>
</evidence>
<dbReference type="OrthoDB" id="9815600at2"/>
<dbReference type="EMBL" id="CP027845">
    <property type="protein sequence ID" value="AVP87457.1"/>
    <property type="molecule type" value="Genomic_DNA"/>
</dbReference>
<keyword evidence="3" id="KW-1185">Reference proteome</keyword>
<proteinExistence type="predicted"/>
<keyword evidence="1" id="KW-0472">Membrane</keyword>
<keyword evidence="1" id="KW-1133">Transmembrane helix</keyword>
<protein>
    <recommendedName>
        <fullName evidence="4">Septum formation initiator</fullName>
    </recommendedName>
</protein>
<evidence type="ECO:0000313" key="3">
    <source>
        <dbReference type="Proteomes" id="UP000241762"/>
    </source>
</evidence>
<reference evidence="2 3" key="1">
    <citation type="submission" date="2018-03" db="EMBL/GenBank/DDBJ databases">
        <title>A gene transfer event suggests a long-term partnership between eustigmatophyte algae and a novel lineage of endosymbiotic bacteria.</title>
        <authorList>
            <person name="Yurchenko T."/>
            <person name="Sevcikova T."/>
            <person name="Pribyl P."/>
            <person name="El Karkouri K."/>
            <person name="Klimes V."/>
            <person name="Amaral R."/>
            <person name="Zbrankova V."/>
            <person name="Kim E."/>
            <person name="Raoult D."/>
            <person name="Santos L.M.A."/>
            <person name="Elias M."/>
        </authorList>
    </citation>
    <scope>NUCLEOTIDE SEQUENCE [LARGE SCALE GENOMIC DNA]</scope>
    <source>
        <strain evidence="2">CCALA 838</strain>
    </source>
</reference>
<dbReference type="AlphaFoldDB" id="A0A2P1P876"/>
<dbReference type="Pfam" id="PF04977">
    <property type="entry name" value="DivIC"/>
    <property type="match status" value="1"/>
</dbReference>
<keyword evidence="1" id="KW-0812">Transmembrane</keyword>
<dbReference type="KEGG" id="ptc:phytr_5100"/>
<dbReference type="RefSeq" id="WP_106874319.1">
    <property type="nucleotide sequence ID" value="NZ_CP027845.1"/>
</dbReference>
<dbReference type="InterPro" id="IPR007060">
    <property type="entry name" value="FtsL/DivIC"/>
</dbReference>